<dbReference type="PROSITE" id="PS51677">
    <property type="entry name" value="NODB"/>
    <property type="match status" value="1"/>
</dbReference>
<accession>A0A2A6E2U7</accession>
<dbReference type="EMBL" id="MOXJ01000003">
    <property type="protein sequence ID" value="PDO11344.1"/>
    <property type="molecule type" value="Genomic_DNA"/>
</dbReference>
<dbReference type="InterPro" id="IPR011330">
    <property type="entry name" value="Glyco_hydro/deAcase_b/a-brl"/>
</dbReference>
<reference evidence="2 3" key="1">
    <citation type="submission" date="2016-12" db="EMBL/GenBank/DDBJ databases">
        <title>Candidatus Reconcilibacillus cellulovorans genome.</title>
        <authorList>
            <person name="Kolinko S."/>
            <person name="Wu Y.-W."/>
            <person name="Tachea F."/>
            <person name="Denzel E."/>
            <person name="Hiras J."/>
            <person name="Baecker N."/>
            <person name="Chan L.J."/>
            <person name="Eichorst S.A."/>
            <person name="Frey D."/>
            <person name="Adams P.D."/>
            <person name="Pray T."/>
            <person name="Tanjore D."/>
            <person name="Petzold C.J."/>
            <person name="Gladden J.M."/>
            <person name="Simmons B.A."/>
            <person name="Singer S.W."/>
        </authorList>
    </citation>
    <scope>NUCLEOTIDE SEQUENCE [LARGE SCALE GENOMIC DNA]</scope>
    <source>
        <strain evidence="2">JTherm</strain>
    </source>
</reference>
<evidence type="ECO:0000313" key="2">
    <source>
        <dbReference type="EMBL" id="PDO11344.1"/>
    </source>
</evidence>
<dbReference type="SUPFAM" id="SSF88713">
    <property type="entry name" value="Glycoside hydrolase/deacetylase"/>
    <property type="match status" value="1"/>
</dbReference>
<dbReference type="Proteomes" id="UP000243688">
    <property type="component" value="Unassembled WGS sequence"/>
</dbReference>
<dbReference type="InterPro" id="IPR050248">
    <property type="entry name" value="Polysacc_deacetylase_ArnD"/>
</dbReference>
<dbReference type="PANTHER" id="PTHR10587">
    <property type="entry name" value="GLYCOSYL TRANSFERASE-RELATED"/>
    <property type="match status" value="1"/>
</dbReference>
<dbReference type="NCBIfam" id="TIGR02764">
    <property type="entry name" value="spore_ybaN_pdaB"/>
    <property type="match status" value="1"/>
</dbReference>
<comment type="caution">
    <text evidence="2">The sequence shown here is derived from an EMBL/GenBank/DDBJ whole genome shotgun (WGS) entry which is preliminary data.</text>
</comment>
<evidence type="ECO:0000313" key="3">
    <source>
        <dbReference type="Proteomes" id="UP000243688"/>
    </source>
</evidence>
<gene>
    <name evidence="2" type="ORF">BLM47_02425</name>
</gene>
<evidence type="ECO:0000259" key="1">
    <source>
        <dbReference type="PROSITE" id="PS51677"/>
    </source>
</evidence>
<dbReference type="InterPro" id="IPR002509">
    <property type="entry name" value="NODB_dom"/>
</dbReference>
<dbReference type="GO" id="GO:0016020">
    <property type="term" value="C:membrane"/>
    <property type="evidence" value="ECO:0007669"/>
    <property type="project" value="TreeGrafter"/>
</dbReference>
<feature type="domain" description="NodB homology" evidence="1">
    <location>
        <begin position="70"/>
        <end position="250"/>
    </location>
</feature>
<dbReference type="InterPro" id="IPR014132">
    <property type="entry name" value="PdaB-like"/>
</dbReference>
<protein>
    <submittedName>
        <fullName evidence="2">Polysaccharide deacetylase family sporulation protein PdaB</fullName>
    </submittedName>
</protein>
<dbReference type="PANTHER" id="PTHR10587:SF128">
    <property type="entry name" value="POLYSACCHARIDE DEACETYLASE PDAB-RELATED"/>
    <property type="match status" value="1"/>
</dbReference>
<dbReference type="GO" id="GO:0016810">
    <property type="term" value="F:hydrolase activity, acting on carbon-nitrogen (but not peptide) bonds"/>
    <property type="evidence" value="ECO:0007669"/>
    <property type="project" value="InterPro"/>
</dbReference>
<sequence>MDGPDRPAEGGIGLAYPIYVFNARKYRRVALLAAAVLFAGGIVYSEAENIAVFAPNDEPAAVYSVKTDRKVLALTFDISWGDTRAEPILQVLKDKGVKKATFFLSSPWSRNHPDIVRKIVEAGYEIGSHGHKHVNYSRLSDEEIRTQIQTAHEILTELTGTPPRLIRMPNGDFDKRVLRIARELNYTVIQWDTDSLDWKNPGVDRIIDRVVRRAHEGDIILMHASDSCKQTHLALPAIIDQLRAKGYEFVTVGELLTLADVRQTPAEQQGLSPAASDAPDSI</sequence>
<dbReference type="GO" id="GO:0005975">
    <property type="term" value="P:carbohydrate metabolic process"/>
    <property type="evidence" value="ECO:0007669"/>
    <property type="project" value="InterPro"/>
</dbReference>
<dbReference type="Gene3D" id="3.20.20.370">
    <property type="entry name" value="Glycoside hydrolase/deacetylase"/>
    <property type="match status" value="1"/>
</dbReference>
<proteinExistence type="predicted"/>
<organism evidence="2 3">
    <name type="scientific">Candidatus Reconcilbacillus cellulovorans</name>
    <dbReference type="NCBI Taxonomy" id="1906605"/>
    <lineage>
        <taxon>Bacteria</taxon>
        <taxon>Bacillati</taxon>
        <taxon>Bacillota</taxon>
        <taxon>Bacilli</taxon>
        <taxon>Bacillales</taxon>
        <taxon>Paenibacillaceae</taxon>
        <taxon>Candidatus Reconcilbacillus</taxon>
    </lineage>
</organism>
<dbReference type="Pfam" id="PF01522">
    <property type="entry name" value="Polysacc_deac_1"/>
    <property type="match status" value="1"/>
</dbReference>
<dbReference type="AlphaFoldDB" id="A0A2A6E2U7"/>
<name>A0A2A6E2U7_9BACL</name>